<organism evidence="6 7">
    <name type="scientific">Pseudomonas phage Lana</name>
    <dbReference type="NCBI Taxonomy" id="2530172"/>
    <lineage>
        <taxon>Viruses</taxon>
        <taxon>Duplodnaviria</taxon>
        <taxon>Heunggongvirae</taxon>
        <taxon>Uroviricota</taxon>
        <taxon>Caudoviricetes</taxon>
        <taxon>Lanavirus</taxon>
        <taxon>Lanavirus lana</taxon>
    </lineage>
</organism>
<dbReference type="PANTHER" id="PTHR37813">
    <property type="entry name" value="FELS-2 PROPHAGE PROTEIN"/>
    <property type="match status" value="1"/>
</dbReference>
<feature type="domain" description="Phage tail tape measure protein" evidence="5">
    <location>
        <begin position="462"/>
        <end position="660"/>
    </location>
</feature>
<evidence type="ECO:0000256" key="4">
    <source>
        <dbReference type="SAM" id="MobiDB-lite"/>
    </source>
</evidence>
<dbReference type="RefSeq" id="YP_009820345.1">
    <property type="nucleotide sequence ID" value="NC_048166.1"/>
</dbReference>
<dbReference type="Pfam" id="PF10145">
    <property type="entry name" value="PhageMin_Tail"/>
    <property type="match status" value="1"/>
</dbReference>
<feature type="region of interest" description="Disordered" evidence="4">
    <location>
        <begin position="1268"/>
        <end position="1289"/>
    </location>
</feature>
<keyword evidence="2" id="KW-1188">Viral release from host cell</keyword>
<dbReference type="GeneID" id="55011781"/>
<dbReference type="GO" id="GO:0098003">
    <property type="term" value="P:viral tail assembly"/>
    <property type="evidence" value="ECO:0007669"/>
    <property type="project" value="UniProtKB-KW"/>
</dbReference>
<sequence>MAQFDVDFTGSMRQLGEFNLRLSNLGTQLDSMEKAFGTTGSVSKEVFTKMAAAVKQVTESVAKTGASTEDLGKKLADAEAHVASMFQKMAAENARATLAAKAYNGEMGALRTMLNDTASKNTYSNWQQKTLQLTNKLTGENVFLREAIAKMSTEVGKDNANLKVNLRHKQDMATVQQRLRNSGDGLVLTLASLTGEQGRSNVMTQAHIAARKSQITEEFRLDAQLKTLQRTLASLNGGQQEQIAKIQQLIAARKAEITETLREDTQLKQLTRTLKSLEGGRQEEIQTVRAQIAARKKAITESITEKKVVDELSAAIKREENQLTRLQVQASMMSSSHGQRITQLKQQIVEQERLNRVLSMTTAELLGFTGAQTRANLAMTAGSQSAAMMRAGLQGMQTSIGMYTSSTILAATATYAIAAALRSAVVTGAEFSATMSRTDAIMSTSNASWMQDSGKSFKAMEAQVRALGQSTIFTASEVAAGLSELGMAGLSAGDAIVALKPALALANIANVSMARSADIATNVMMTFGMSAKDLGNVVDIMATAVNNSNTDIEQLANSLSYAGPAAQTAGISFKDTTAAIEALANSGIKGSRSGSALRRLFVSLLNPTKKGSEVIRKYGLDILDAEGNTRGLVDIVGQLNTKLKDLPGGERLAAIQNLVGVYATSPVAALVDQSDNLARFRRQLDDTAGAAEKMEKKISDNLKFDWKSVVSSFEEVQLQAFDAVEMRLREASAAMSKYLIELTHPVRRPGESYEDTLKRQKDAVDALAEAQRNLQKAKESGASVGTVAGLQGVVNAQNLTVNEGSITSLDRILQRAETAAEAIGKMVAGILLFKLASGNVAGAFAEDAKRLAERMSVVGKRTAETAAAMRTVAPSALHASNAMVLQNRAATAAAMGMNSLAVTTSAAAAALSRFAAVAAGAMRFLGWAGLIWGIGSAIASVWNSDTDKDILAQKDSLDGVKDSYDALKGSVEAYALAKTRAALNMQVEADQESLAKVVERQKKMEEALQASKSAGLPSKSIEDEIASLARMYDDYARKITNARGELDKMGTTQVDVARAVDVQTAANAAAIKKAEELAAAQKKVLENSRSGLNDLKGESFVAKLTRELKEARDAAQEASKSVLDVKARLVDLREAEAMADETRVTAGAETAYAEGLSNAGKLMVAEQNLIEKRKEMAELITRNEEANKKYTIAVQLGDAAAQRAADQARPGQGVYRELAAALDEAAASFYKLRAASTAGIDLSSAQEALADFYRTDEERLTKMRGDLQRNLGGKDTMTYPTKELEQESETARLKEELKLRQGIKSIETSLAAQAKRDNKPHRTRKEGKTDLEKELEAAQKAFDQLQKKSDPLSASLDNLAEKTKQLDLLVAHGNITADDRYKALVQLRTAHHAVTLEQDKNYQSAKKLEETYGTSPFTSTITDLAEMKRLLDAGTISLGRYTQMTQNYAVEHKKKILEGLPTTADLNVQSGSSGLNPFGEALNTISEVDQGRTAYSQRGKDLRIGFDTALLNQDDGLRRQIEAQIAKEESAKEHEAAMTEIVQKDLKERLELQDSYKRDSDTLASAQAEYAKQSGLMIAGSMAGSLSEIFGQFAAVGDDSTAAQKAAFVAQKALAVAQILLYTEVAAMRANAELPVFMGMTMSTLIRAQGYASAGLVAGLAVASLATGSSSGSGGGGATMYDTGGYIPYNRTGIVGEYGPELVSGPTHVTGRGNSAAKLNRDSGGGGDMNITLAPVFQMSGGTSEEGGSSKDPNFLSKMFGTLFMKYINDALRTGGILDTWYRNKKSGG</sequence>
<proteinExistence type="predicted"/>
<dbReference type="KEGG" id="vg:55011781"/>
<keyword evidence="7" id="KW-1185">Reference proteome</keyword>
<feature type="coiled-coil region" evidence="3">
    <location>
        <begin position="1101"/>
        <end position="1128"/>
    </location>
</feature>
<name>A0A481W719_9CAUD</name>
<evidence type="ECO:0000313" key="6">
    <source>
        <dbReference type="EMBL" id="QBJ04560.1"/>
    </source>
</evidence>
<dbReference type="Proteomes" id="UP000293575">
    <property type="component" value="Segment"/>
</dbReference>
<keyword evidence="1" id="KW-1245">Viral tail assembly</keyword>
<dbReference type="InterPro" id="IPR010090">
    <property type="entry name" value="Phage_tape_meas"/>
</dbReference>
<evidence type="ECO:0000313" key="7">
    <source>
        <dbReference type="Proteomes" id="UP000293575"/>
    </source>
</evidence>
<protein>
    <recommendedName>
        <fullName evidence="5">Phage tail tape measure protein domain-containing protein</fullName>
    </recommendedName>
</protein>
<reference evidence="6" key="1">
    <citation type="submission" date="2019-01" db="EMBL/GenBank/DDBJ databases">
        <authorList>
            <person name="Hylling O."/>
            <person name="Carstens A.B."/>
            <person name="Hansen L.H."/>
        </authorList>
    </citation>
    <scope>NUCLEOTIDE SEQUENCE [LARGE SCALE GENOMIC DNA]</scope>
</reference>
<feature type="coiled-coil region" evidence="3">
    <location>
        <begin position="1162"/>
        <end position="1189"/>
    </location>
</feature>
<dbReference type="NCBIfam" id="TIGR01760">
    <property type="entry name" value="tape_meas_TP901"/>
    <property type="match status" value="1"/>
</dbReference>
<evidence type="ECO:0000256" key="3">
    <source>
        <dbReference type="SAM" id="Coils"/>
    </source>
</evidence>
<accession>A0A481W719</accession>
<keyword evidence="3" id="KW-0175">Coiled coil</keyword>
<evidence type="ECO:0000256" key="2">
    <source>
        <dbReference type="ARBA" id="ARBA00022612"/>
    </source>
</evidence>
<dbReference type="EMBL" id="MK473373">
    <property type="protein sequence ID" value="QBJ04560.1"/>
    <property type="molecule type" value="Genomic_DNA"/>
</dbReference>
<evidence type="ECO:0000256" key="1">
    <source>
        <dbReference type="ARBA" id="ARBA00022465"/>
    </source>
</evidence>
<dbReference type="PANTHER" id="PTHR37813:SF1">
    <property type="entry name" value="FELS-2 PROPHAGE PROTEIN"/>
    <property type="match status" value="1"/>
</dbReference>
<feature type="region of interest" description="Disordered" evidence="4">
    <location>
        <begin position="1311"/>
        <end position="1330"/>
    </location>
</feature>
<evidence type="ECO:0000259" key="5">
    <source>
        <dbReference type="Pfam" id="PF10145"/>
    </source>
</evidence>